<dbReference type="Gene3D" id="1.10.3720.10">
    <property type="entry name" value="MetI-like"/>
    <property type="match status" value="1"/>
</dbReference>
<evidence type="ECO:0000256" key="2">
    <source>
        <dbReference type="ARBA" id="ARBA00004429"/>
    </source>
</evidence>
<dbReference type="GO" id="GO:0022857">
    <property type="term" value="F:transmembrane transporter activity"/>
    <property type="evidence" value="ECO:0007669"/>
    <property type="project" value="InterPro"/>
</dbReference>
<dbReference type="NCBIfam" id="TIGR01726">
    <property type="entry name" value="HEQRo_perm_3TM"/>
    <property type="match status" value="1"/>
</dbReference>
<comment type="caution">
    <text evidence="12">The sequence shown here is derived from an EMBL/GenBank/DDBJ whole genome shotgun (WGS) entry which is preliminary data.</text>
</comment>
<feature type="transmembrane region" description="Helical" evidence="10">
    <location>
        <begin position="86"/>
        <end position="109"/>
    </location>
</feature>
<comment type="similarity">
    <text evidence="3">Belongs to the binding-protein-dependent transport system permease family. HisMQ subfamily.</text>
</comment>
<evidence type="ECO:0000256" key="9">
    <source>
        <dbReference type="ARBA" id="ARBA00023136"/>
    </source>
</evidence>
<sequence length="276" mass="31266">MVLTAFCGFLLYQAAVKLEYHWNWGVIPQFILRHDSTTGTWHAGTLLLGLFMTLRLSLWGSVLALSFGIIFGLLRISKHLYWRLIAGTYVGLVRNTPPLVIVFVFYFFIGDQIMNAFSVNTFAYGLAADDHPLFALLFGPTDQLPQILSAIITIGLFEGAYITEIVRAGIESIEQGQWEASCSLGFNRNQQLRHVILPQALQRMIPALAGQFISTIKDSAIVAVISIQELTFQGLQLMTTTYRTFEIWITVLCMYFILTFMCSLILHRLEHNFAWN</sequence>
<evidence type="ECO:0000256" key="8">
    <source>
        <dbReference type="ARBA" id="ARBA00022989"/>
    </source>
</evidence>
<keyword evidence="9 10" id="KW-0472">Membrane</keyword>
<dbReference type="InterPro" id="IPR010065">
    <property type="entry name" value="AA_ABC_transptr_permease_3TM"/>
</dbReference>
<evidence type="ECO:0000256" key="5">
    <source>
        <dbReference type="ARBA" id="ARBA00022475"/>
    </source>
</evidence>
<dbReference type="PROSITE" id="PS50928">
    <property type="entry name" value="ABC_TM1"/>
    <property type="match status" value="1"/>
</dbReference>
<evidence type="ECO:0000313" key="13">
    <source>
        <dbReference type="Proteomes" id="UP000438699"/>
    </source>
</evidence>
<dbReference type="Proteomes" id="UP000438699">
    <property type="component" value="Unassembled WGS sequence"/>
</dbReference>
<proteinExistence type="inferred from homology"/>
<dbReference type="CDD" id="cd06261">
    <property type="entry name" value="TM_PBP2"/>
    <property type="match status" value="1"/>
</dbReference>
<dbReference type="GO" id="GO:0043190">
    <property type="term" value="C:ATP-binding cassette (ABC) transporter complex"/>
    <property type="evidence" value="ECO:0007669"/>
    <property type="project" value="InterPro"/>
</dbReference>
<keyword evidence="6 10" id="KW-0812">Transmembrane</keyword>
<evidence type="ECO:0000256" key="3">
    <source>
        <dbReference type="ARBA" id="ARBA00010072"/>
    </source>
</evidence>
<dbReference type="InterPro" id="IPR043429">
    <property type="entry name" value="ArtM/GltK/GlnP/TcyL/YhdX-like"/>
</dbReference>
<evidence type="ECO:0000256" key="10">
    <source>
        <dbReference type="RuleBase" id="RU363032"/>
    </source>
</evidence>
<keyword evidence="5" id="KW-1003">Cell membrane</keyword>
<dbReference type="GO" id="GO:0006865">
    <property type="term" value="P:amino acid transport"/>
    <property type="evidence" value="ECO:0007669"/>
    <property type="project" value="UniProtKB-KW"/>
</dbReference>
<dbReference type="PANTHER" id="PTHR30614:SF20">
    <property type="entry name" value="GLUTAMINE TRANSPORT SYSTEM PERMEASE PROTEIN GLNP"/>
    <property type="match status" value="1"/>
</dbReference>
<keyword evidence="8 10" id="KW-1133">Transmembrane helix</keyword>
<protein>
    <submittedName>
        <fullName evidence="12">Amino acid ABC transporter permease</fullName>
    </submittedName>
</protein>
<name>A0A6N6MZV8_9BACT</name>
<reference evidence="12 13" key="1">
    <citation type="journal article" date="2017" name="Int. J. Syst. Evol. Microbiol.">
        <title>Desulfovibrio senegalensis sp. nov., a mesophilic sulfate reducer isolated from marine sediment.</title>
        <authorList>
            <person name="Thioye A."/>
            <person name="Gam Z.B.A."/>
            <person name="Mbengue M."/>
            <person name="Cayol J.L."/>
            <person name="Joseph-Bartoli M."/>
            <person name="Toure-Kane C."/>
            <person name="Labat M."/>
        </authorList>
    </citation>
    <scope>NUCLEOTIDE SEQUENCE [LARGE SCALE GENOMIC DNA]</scope>
    <source>
        <strain evidence="12 13">DSM 101509</strain>
    </source>
</reference>
<dbReference type="EMBL" id="WAIE01000005">
    <property type="protein sequence ID" value="KAB1441153.1"/>
    <property type="molecule type" value="Genomic_DNA"/>
</dbReference>
<evidence type="ECO:0000313" key="12">
    <source>
        <dbReference type="EMBL" id="KAB1441153.1"/>
    </source>
</evidence>
<dbReference type="PANTHER" id="PTHR30614">
    <property type="entry name" value="MEMBRANE COMPONENT OF AMINO ACID ABC TRANSPORTER"/>
    <property type="match status" value="1"/>
</dbReference>
<organism evidence="12 13">
    <name type="scientific">Pseudodesulfovibrio senegalensis</name>
    <dbReference type="NCBI Taxonomy" id="1721087"/>
    <lineage>
        <taxon>Bacteria</taxon>
        <taxon>Pseudomonadati</taxon>
        <taxon>Thermodesulfobacteriota</taxon>
        <taxon>Desulfovibrionia</taxon>
        <taxon>Desulfovibrionales</taxon>
        <taxon>Desulfovibrionaceae</taxon>
    </lineage>
</organism>
<comment type="subcellular location">
    <subcellularLocation>
        <location evidence="2">Cell inner membrane</location>
        <topology evidence="2">Multi-pass membrane protein</topology>
    </subcellularLocation>
    <subcellularLocation>
        <location evidence="10">Cell membrane</location>
        <topology evidence="10">Multi-pass membrane protein</topology>
    </subcellularLocation>
</comment>
<dbReference type="InterPro" id="IPR035906">
    <property type="entry name" value="MetI-like_sf"/>
</dbReference>
<dbReference type="InterPro" id="IPR000515">
    <property type="entry name" value="MetI-like"/>
</dbReference>
<feature type="domain" description="ABC transmembrane type-1" evidence="11">
    <location>
        <begin position="50"/>
        <end position="266"/>
    </location>
</feature>
<evidence type="ECO:0000259" key="11">
    <source>
        <dbReference type="PROSITE" id="PS50928"/>
    </source>
</evidence>
<keyword evidence="13" id="KW-1185">Reference proteome</keyword>
<feature type="transmembrane region" description="Helical" evidence="10">
    <location>
        <begin position="41"/>
        <end position="74"/>
    </location>
</feature>
<keyword evidence="4 10" id="KW-0813">Transport</keyword>
<dbReference type="SUPFAM" id="SSF161098">
    <property type="entry name" value="MetI-like"/>
    <property type="match status" value="1"/>
</dbReference>
<accession>A0A6N6MZV8</accession>
<dbReference type="RefSeq" id="WP_151151408.1">
    <property type="nucleotide sequence ID" value="NZ_WAIE01000005.1"/>
</dbReference>
<dbReference type="AlphaFoldDB" id="A0A6N6MZV8"/>
<comment type="function">
    <text evidence="1">Part of the binding-protein-dependent transport system for glutamine; probably responsible for the translocation of the substrate across the membrane.</text>
</comment>
<dbReference type="OrthoDB" id="5470298at2"/>
<feature type="transmembrane region" description="Helical" evidence="10">
    <location>
        <begin position="247"/>
        <end position="266"/>
    </location>
</feature>
<gene>
    <name evidence="12" type="ORF">F8A88_12025</name>
</gene>
<evidence type="ECO:0000256" key="1">
    <source>
        <dbReference type="ARBA" id="ARBA00003159"/>
    </source>
</evidence>
<evidence type="ECO:0000256" key="7">
    <source>
        <dbReference type="ARBA" id="ARBA00022970"/>
    </source>
</evidence>
<dbReference type="Pfam" id="PF00528">
    <property type="entry name" value="BPD_transp_1"/>
    <property type="match status" value="1"/>
</dbReference>
<evidence type="ECO:0000256" key="4">
    <source>
        <dbReference type="ARBA" id="ARBA00022448"/>
    </source>
</evidence>
<keyword evidence="7" id="KW-0029">Amino-acid transport</keyword>
<evidence type="ECO:0000256" key="6">
    <source>
        <dbReference type="ARBA" id="ARBA00022692"/>
    </source>
</evidence>